<sequence length="202" mass="20879">MDYFHAPANGSTAAPLTAATAAPATGSTAAPATAATAAPTTRSTAAPPSTRPTTTTTTTTKVSLSTTTSRTTKTTQKATTTTSLPVRPTTTFIRPTCCPSDLTRTGQPTSNVDSGVWIGLKAVVTAKSFVWTDGSPVHYTKWAVRPSGIEPDGVGQFGSPANCVVVHPDTLIGDESLTNAWDDDNCVAVMRAFVCKQSVQNC</sequence>
<evidence type="ECO:0000256" key="1">
    <source>
        <dbReference type="SAM" id="MobiDB-lite"/>
    </source>
</evidence>
<evidence type="ECO:0000259" key="2">
    <source>
        <dbReference type="PROSITE" id="PS50041"/>
    </source>
</evidence>
<dbReference type="WBParaSite" id="ACRNAN_Path_328.g1259.t1">
    <property type="protein sequence ID" value="ACRNAN_Path_328.g1259.t1"/>
    <property type="gene ID" value="ACRNAN_Path_328.g1259"/>
</dbReference>
<feature type="domain" description="C-type lectin" evidence="2">
    <location>
        <begin position="116"/>
        <end position="186"/>
    </location>
</feature>
<dbReference type="Gene3D" id="3.10.100.10">
    <property type="entry name" value="Mannose-Binding Protein A, subunit A"/>
    <property type="match status" value="1"/>
</dbReference>
<dbReference type="AlphaFoldDB" id="A0A914C5K5"/>
<organism evidence="3 4">
    <name type="scientific">Acrobeloides nanus</name>
    <dbReference type="NCBI Taxonomy" id="290746"/>
    <lineage>
        <taxon>Eukaryota</taxon>
        <taxon>Metazoa</taxon>
        <taxon>Ecdysozoa</taxon>
        <taxon>Nematoda</taxon>
        <taxon>Chromadorea</taxon>
        <taxon>Rhabditida</taxon>
        <taxon>Tylenchina</taxon>
        <taxon>Cephalobomorpha</taxon>
        <taxon>Cephaloboidea</taxon>
        <taxon>Cephalobidae</taxon>
        <taxon>Acrobeloides</taxon>
    </lineage>
</organism>
<dbReference type="InterPro" id="IPR016187">
    <property type="entry name" value="CTDL_fold"/>
</dbReference>
<feature type="region of interest" description="Disordered" evidence="1">
    <location>
        <begin position="30"/>
        <end position="84"/>
    </location>
</feature>
<accession>A0A914C5K5</accession>
<name>A0A914C5K5_9BILA</name>
<reference evidence="4" key="1">
    <citation type="submission" date="2022-11" db="UniProtKB">
        <authorList>
            <consortium name="WormBaseParasite"/>
        </authorList>
    </citation>
    <scope>IDENTIFICATION</scope>
</reference>
<dbReference type="PANTHER" id="PTHR22803">
    <property type="entry name" value="MANNOSE, PHOSPHOLIPASE, LECTIN RECEPTOR RELATED"/>
    <property type="match status" value="1"/>
</dbReference>
<protein>
    <submittedName>
        <fullName evidence="4">C-type lectin domain-containing protein</fullName>
    </submittedName>
</protein>
<proteinExistence type="predicted"/>
<evidence type="ECO:0000313" key="4">
    <source>
        <dbReference type="WBParaSite" id="ACRNAN_Path_328.g1259.t1"/>
    </source>
</evidence>
<dbReference type="InterPro" id="IPR050111">
    <property type="entry name" value="C-type_lectin/snaclec_domain"/>
</dbReference>
<keyword evidence="3" id="KW-1185">Reference proteome</keyword>
<dbReference type="InterPro" id="IPR016186">
    <property type="entry name" value="C-type_lectin-like/link_sf"/>
</dbReference>
<dbReference type="SUPFAM" id="SSF56436">
    <property type="entry name" value="C-type lectin-like"/>
    <property type="match status" value="1"/>
</dbReference>
<dbReference type="PROSITE" id="PS50041">
    <property type="entry name" value="C_TYPE_LECTIN_2"/>
    <property type="match status" value="1"/>
</dbReference>
<evidence type="ECO:0000313" key="3">
    <source>
        <dbReference type="Proteomes" id="UP000887540"/>
    </source>
</evidence>
<dbReference type="InterPro" id="IPR001304">
    <property type="entry name" value="C-type_lectin-like"/>
</dbReference>
<dbReference type="Proteomes" id="UP000887540">
    <property type="component" value="Unplaced"/>
</dbReference>
<dbReference type="Pfam" id="PF00059">
    <property type="entry name" value="Lectin_C"/>
    <property type="match status" value="1"/>
</dbReference>